<organism evidence="4">
    <name type="scientific">Schistocephalus solidus</name>
    <name type="common">Tapeworm</name>
    <dbReference type="NCBI Taxonomy" id="70667"/>
    <lineage>
        <taxon>Eukaryota</taxon>
        <taxon>Metazoa</taxon>
        <taxon>Spiralia</taxon>
        <taxon>Lophotrochozoa</taxon>
        <taxon>Platyhelminthes</taxon>
        <taxon>Cestoda</taxon>
        <taxon>Eucestoda</taxon>
        <taxon>Diphyllobothriidea</taxon>
        <taxon>Diphyllobothriidae</taxon>
        <taxon>Schistocephalus</taxon>
    </lineage>
</organism>
<dbReference type="Gene3D" id="1.25.40.420">
    <property type="match status" value="1"/>
</dbReference>
<dbReference type="AlphaFoldDB" id="A0A183TSN7"/>
<evidence type="ECO:0000313" key="4">
    <source>
        <dbReference type="WBParaSite" id="SSLN_0002021401-mRNA-1"/>
    </source>
</evidence>
<evidence type="ECO:0000313" key="3">
    <source>
        <dbReference type="Proteomes" id="UP000275846"/>
    </source>
</evidence>
<gene>
    <name evidence="2" type="ORF">SSLN_LOCUS19485</name>
</gene>
<dbReference type="InterPro" id="IPR011705">
    <property type="entry name" value="BACK"/>
</dbReference>
<sequence length="83" mass="9392">MRQRFEEFVATDLFLRMPADTGLNLLRSDDLSVDSEEHVIGAISRWVGSGDKADDVKLKVHALAMLKEVQRHQTTFLCCSQLT</sequence>
<evidence type="ECO:0000259" key="1">
    <source>
        <dbReference type="Pfam" id="PF07707"/>
    </source>
</evidence>
<accession>A0A183TSN7</accession>
<dbReference type="WBParaSite" id="SSLN_0002021401-mRNA-1">
    <property type="protein sequence ID" value="SSLN_0002021401-mRNA-1"/>
    <property type="gene ID" value="SSLN_0002021401"/>
</dbReference>
<dbReference type="Pfam" id="PF07707">
    <property type="entry name" value="BACK"/>
    <property type="match status" value="1"/>
</dbReference>
<dbReference type="OrthoDB" id="6122406at2759"/>
<proteinExistence type="predicted"/>
<keyword evidence="3" id="KW-1185">Reference proteome</keyword>
<protein>
    <submittedName>
        <fullName evidence="4">BACK domain-containing protein</fullName>
    </submittedName>
</protein>
<name>A0A183TSN7_SCHSO</name>
<reference evidence="2 3" key="2">
    <citation type="submission" date="2018-11" db="EMBL/GenBank/DDBJ databases">
        <authorList>
            <consortium name="Pathogen Informatics"/>
        </authorList>
    </citation>
    <scope>NUCLEOTIDE SEQUENCE [LARGE SCALE GENOMIC DNA]</scope>
    <source>
        <strain evidence="2 3">NST_G2</strain>
    </source>
</reference>
<dbReference type="EMBL" id="UYSU01047685">
    <property type="protein sequence ID" value="VDM05871.1"/>
    <property type="molecule type" value="Genomic_DNA"/>
</dbReference>
<dbReference type="Proteomes" id="UP000275846">
    <property type="component" value="Unassembled WGS sequence"/>
</dbReference>
<reference evidence="4" key="1">
    <citation type="submission" date="2016-06" db="UniProtKB">
        <authorList>
            <consortium name="WormBaseParasite"/>
        </authorList>
    </citation>
    <scope>IDENTIFICATION</scope>
</reference>
<feature type="domain" description="BACK" evidence="1">
    <location>
        <begin position="1"/>
        <end position="52"/>
    </location>
</feature>
<evidence type="ECO:0000313" key="2">
    <source>
        <dbReference type="EMBL" id="VDM05871.1"/>
    </source>
</evidence>